<dbReference type="GeneTree" id="ENSGT00940000175871"/>
<feature type="domain" description="C2H2-type" evidence="13">
    <location>
        <begin position="896"/>
        <end position="918"/>
    </location>
</feature>
<feature type="region of interest" description="Disordered" evidence="11">
    <location>
        <begin position="671"/>
        <end position="693"/>
    </location>
</feature>
<evidence type="ECO:0000256" key="9">
    <source>
        <dbReference type="ARBA" id="ARBA00023242"/>
    </source>
</evidence>
<sequence>MEVAPYVQDISGHLTSLLASLNRQREQAQFCDCVLRQKQSPGQLYPAHRCILAASSPVLASVLSSTGALVELQAPCLSGSVLALLLDYIYTGALPCSCTQQQYCNLLTAARHLQMDKLQEALCAWQETEVNITDKTNTSTGNENQTYENIISSERQTADTFNKYLPLTCSIDARRNLEDADTCSVQRTARSVKRVKVDTYAETKVHSASLDPCVKEAETDTCGASCTTGANDCSGKDAGTLGGNTCSMSESSGNTGNCRHVTHGTLQNVIQNTSSTTEGYGVSRVDKDKQKDQFHSAGTIKPETWQNTTDEEIVRTDEGTRSSSSPSSSLPHPCCGAVPVICHSSRAAMHSAQMSTMPAFHAVSQASVDSSRAPPSRSASSENEITVEGRTTEQKKHYDLEDLDYTNKRDHTGRESWDSNDGSDQCASQDLCYRSNMDQSDTAYKEHLGDDSVLKHKVCNSFIREVKYSLDDLPSKHQRPDMSVGYDVSMAAAAEQHADNFPLPVKDSDTRSDPYCEDFCPKREAKEEHIYTSKCSAETDRRNSNCNVYRPTADWYPRLNRAETNTQDAASGQHEIVSDTRDTATEDNPPKSSLDDVTGQLSAFEANTSLDFENISDSESSEPHFSFTIPADGNMSDPMYSAVGQSYHGHVHYHCVPQEDTLLLHGDSDHKYSHQSYPDSDQFSEEEETIASTGHSPLRQHFSMGATDQFLLLDISTKHAELLVSYKHRADQENKGIAFDKNTFGTEIRDNNREQRNEATSGVDKRNTGAMTTFGPECFDEAWKSVGREQSRSRAEVKNKAGVMVEVSKLEEGENQTSTSRVCSAPTVPESAQASMSSTLSVCIPSTLPASMSTNISAHLSTPVHQAFQCSLCDRSFSQRGSLNRHVRSHLGVRPFPCPRCPMTFSRQYRVTEHMRVHQRCTLGNDFPHPPASSI</sequence>
<dbReference type="InterPro" id="IPR013087">
    <property type="entry name" value="Znf_C2H2_type"/>
</dbReference>
<dbReference type="PROSITE" id="PS50097">
    <property type="entry name" value="BTB"/>
    <property type="match status" value="1"/>
</dbReference>
<evidence type="ECO:0000256" key="4">
    <source>
        <dbReference type="ARBA" id="ARBA00022771"/>
    </source>
</evidence>
<feature type="domain" description="C2H2-type" evidence="13">
    <location>
        <begin position="868"/>
        <end position="895"/>
    </location>
</feature>
<evidence type="ECO:0000259" key="12">
    <source>
        <dbReference type="PROSITE" id="PS50097"/>
    </source>
</evidence>
<keyword evidence="4 10" id="KW-0863">Zinc-finger</keyword>
<evidence type="ECO:0000313" key="14">
    <source>
        <dbReference type="Ensembl" id="ENSATEP00000028144.2"/>
    </source>
</evidence>
<keyword evidence="2" id="KW-0479">Metal-binding</keyword>
<accession>A0A3Q1JAG9</accession>
<evidence type="ECO:0000256" key="3">
    <source>
        <dbReference type="ARBA" id="ARBA00022737"/>
    </source>
</evidence>
<keyword evidence="7" id="KW-0238">DNA-binding</keyword>
<dbReference type="RefSeq" id="XP_026233560.1">
    <property type="nucleotide sequence ID" value="XM_026377775.1"/>
</dbReference>
<feature type="compositionally biased region" description="Basic and acidic residues" evidence="11">
    <location>
        <begin position="750"/>
        <end position="767"/>
    </location>
</feature>
<dbReference type="Pfam" id="PF00651">
    <property type="entry name" value="BTB"/>
    <property type="match status" value="1"/>
</dbReference>
<dbReference type="InterPro" id="IPR050457">
    <property type="entry name" value="ZnFinger_BTB_dom_contain"/>
</dbReference>
<dbReference type="PANTHER" id="PTHR46105:SF5">
    <property type="entry name" value="ZINC FINGER AND BTB DOMAIN-CONTAINING PROTEIN 44 ISOFORM X1"/>
    <property type="match status" value="1"/>
</dbReference>
<evidence type="ECO:0000256" key="8">
    <source>
        <dbReference type="ARBA" id="ARBA00023163"/>
    </source>
</evidence>
<dbReference type="PROSITE" id="PS00028">
    <property type="entry name" value="ZINC_FINGER_C2H2_1"/>
    <property type="match status" value="2"/>
</dbReference>
<reference evidence="14" key="1">
    <citation type="submission" date="2021-04" db="EMBL/GenBank/DDBJ databases">
        <authorList>
            <consortium name="Wellcome Sanger Institute Data Sharing"/>
        </authorList>
    </citation>
    <scope>NUCLEOTIDE SEQUENCE [LARGE SCALE GENOMIC DNA]</scope>
</reference>
<evidence type="ECO:0000256" key="10">
    <source>
        <dbReference type="PROSITE-ProRule" id="PRU00042"/>
    </source>
</evidence>
<keyword evidence="6" id="KW-0805">Transcription regulation</keyword>
<dbReference type="GO" id="GO:0008270">
    <property type="term" value="F:zinc ion binding"/>
    <property type="evidence" value="ECO:0007669"/>
    <property type="project" value="UniProtKB-KW"/>
</dbReference>
<feature type="compositionally biased region" description="Basic and acidic residues" evidence="11">
    <location>
        <begin position="284"/>
        <end position="294"/>
    </location>
</feature>
<dbReference type="InParanoid" id="A0A3Q1JAG9"/>
<comment type="subcellular location">
    <subcellularLocation>
        <location evidence="1">Nucleus</location>
    </subcellularLocation>
</comment>
<evidence type="ECO:0000256" key="11">
    <source>
        <dbReference type="SAM" id="MobiDB-lite"/>
    </source>
</evidence>
<evidence type="ECO:0000259" key="13">
    <source>
        <dbReference type="PROSITE" id="PS50157"/>
    </source>
</evidence>
<reference evidence="14" key="2">
    <citation type="submission" date="2025-08" db="UniProtKB">
        <authorList>
            <consortium name="Ensembl"/>
        </authorList>
    </citation>
    <scope>IDENTIFICATION</scope>
</reference>
<keyword evidence="5" id="KW-0862">Zinc</keyword>
<dbReference type="Ensembl" id="ENSATET00000028583.3">
    <property type="protein sequence ID" value="ENSATEP00000028144.2"/>
    <property type="gene ID" value="ENSATEG00000019448.3"/>
</dbReference>
<dbReference type="STRING" id="64144.ENSATEP00000028144"/>
<evidence type="ECO:0000256" key="5">
    <source>
        <dbReference type="ARBA" id="ARBA00022833"/>
    </source>
</evidence>
<dbReference type="Gene3D" id="3.30.710.10">
    <property type="entry name" value="Potassium Channel Kv1.1, Chain A"/>
    <property type="match status" value="1"/>
</dbReference>
<dbReference type="PROSITE" id="PS50157">
    <property type="entry name" value="ZINC_FINGER_C2H2_2"/>
    <property type="match status" value="2"/>
</dbReference>
<dbReference type="FunFam" id="3.30.160.60:FF:000446">
    <property type="entry name" value="Zinc finger protein"/>
    <property type="match status" value="1"/>
</dbReference>
<dbReference type="Gene3D" id="3.30.160.60">
    <property type="entry name" value="Classic Zinc Finger"/>
    <property type="match status" value="2"/>
</dbReference>
<dbReference type="FunFam" id="3.30.160.60:FF:000110">
    <property type="entry name" value="Zinc finger protein-like"/>
    <property type="match status" value="1"/>
</dbReference>
<dbReference type="SMART" id="SM00225">
    <property type="entry name" value="BTB"/>
    <property type="match status" value="1"/>
</dbReference>
<reference evidence="14" key="3">
    <citation type="submission" date="2025-09" db="UniProtKB">
        <authorList>
            <consortium name="Ensembl"/>
        </authorList>
    </citation>
    <scope>IDENTIFICATION</scope>
</reference>
<dbReference type="OrthoDB" id="3437960at2759"/>
<dbReference type="SMART" id="SM00355">
    <property type="entry name" value="ZnF_C2H2"/>
    <property type="match status" value="2"/>
</dbReference>
<evidence type="ECO:0000256" key="6">
    <source>
        <dbReference type="ARBA" id="ARBA00023015"/>
    </source>
</evidence>
<feature type="region of interest" description="Disordered" evidence="11">
    <location>
        <begin position="750"/>
        <end position="771"/>
    </location>
</feature>
<keyword evidence="9" id="KW-0539">Nucleus</keyword>
<dbReference type="InterPro" id="IPR011333">
    <property type="entry name" value="SKP1/BTB/POZ_sf"/>
</dbReference>
<feature type="compositionally biased region" description="Low complexity" evidence="11">
    <location>
        <begin position="370"/>
        <end position="381"/>
    </location>
</feature>
<dbReference type="Proteomes" id="UP000265040">
    <property type="component" value="Chromosome 3"/>
</dbReference>
<proteinExistence type="predicted"/>
<dbReference type="GO" id="GO:0005634">
    <property type="term" value="C:nucleus"/>
    <property type="evidence" value="ECO:0007669"/>
    <property type="project" value="UniProtKB-SubCell"/>
</dbReference>
<dbReference type="SUPFAM" id="SSF57667">
    <property type="entry name" value="beta-beta-alpha zinc fingers"/>
    <property type="match status" value="1"/>
</dbReference>
<dbReference type="GeneID" id="113174091"/>
<dbReference type="InterPro" id="IPR036236">
    <property type="entry name" value="Znf_C2H2_sf"/>
</dbReference>
<dbReference type="PANTHER" id="PTHR46105">
    <property type="entry name" value="AGAP004733-PA"/>
    <property type="match status" value="1"/>
</dbReference>
<keyword evidence="3" id="KW-0677">Repeat</keyword>
<dbReference type="GO" id="GO:0000981">
    <property type="term" value="F:DNA-binding transcription factor activity, RNA polymerase II-specific"/>
    <property type="evidence" value="ECO:0007669"/>
    <property type="project" value="TreeGrafter"/>
</dbReference>
<dbReference type="AlphaFoldDB" id="A0A3Q1JAG9"/>
<evidence type="ECO:0000313" key="15">
    <source>
        <dbReference type="Proteomes" id="UP000265040"/>
    </source>
</evidence>
<name>A0A3Q1JAG9_ANATE</name>
<feature type="region of interest" description="Disordered" evidence="11">
    <location>
        <begin position="565"/>
        <end position="595"/>
    </location>
</feature>
<dbReference type="Pfam" id="PF00096">
    <property type="entry name" value="zf-C2H2"/>
    <property type="match status" value="2"/>
</dbReference>
<feature type="compositionally biased region" description="Basic and acidic residues" evidence="11">
    <location>
        <begin position="390"/>
        <end position="417"/>
    </location>
</feature>
<dbReference type="GO" id="GO:0000978">
    <property type="term" value="F:RNA polymerase II cis-regulatory region sequence-specific DNA binding"/>
    <property type="evidence" value="ECO:0007669"/>
    <property type="project" value="TreeGrafter"/>
</dbReference>
<protein>
    <submittedName>
        <fullName evidence="14">Uncharacterized protein</fullName>
    </submittedName>
</protein>
<feature type="domain" description="BTB" evidence="12">
    <location>
        <begin position="31"/>
        <end position="94"/>
    </location>
</feature>
<feature type="region of interest" description="Disordered" evidence="11">
    <location>
        <begin position="273"/>
        <end position="332"/>
    </location>
</feature>
<dbReference type="InterPro" id="IPR000210">
    <property type="entry name" value="BTB/POZ_dom"/>
</dbReference>
<keyword evidence="8" id="KW-0804">Transcription</keyword>
<feature type="region of interest" description="Disordered" evidence="11">
    <location>
        <begin position="363"/>
        <end position="424"/>
    </location>
</feature>
<keyword evidence="15" id="KW-1185">Reference proteome</keyword>
<evidence type="ECO:0000256" key="1">
    <source>
        <dbReference type="ARBA" id="ARBA00004123"/>
    </source>
</evidence>
<evidence type="ECO:0000256" key="7">
    <source>
        <dbReference type="ARBA" id="ARBA00023125"/>
    </source>
</evidence>
<organism evidence="14 15">
    <name type="scientific">Anabas testudineus</name>
    <name type="common">Climbing perch</name>
    <name type="synonym">Anthias testudineus</name>
    <dbReference type="NCBI Taxonomy" id="64144"/>
    <lineage>
        <taxon>Eukaryota</taxon>
        <taxon>Metazoa</taxon>
        <taxon>Chordata</taxon>
        <taxon>Craniata</taxon>
        <taxon>Vertebrata</taxon>
        <taxon>Euteleostomi</taxon>
        <taxon>Actinopterygii</taxon>
        <taxon>Neopterygii</taxon>
        <taxon>Teleostei</taxon>
        <taxon>Neoteleostei</taxon>
        <taxon>Acanthomorphata</taxon>
        <taxon>Anabantaria</taxon>
        <taxon>Anabantiformes</taxon>
        <taxon>Anabantoidei</taxon>
        <taxon>Anabantidae</taxon>
        <taxon>Anabas</taxon>
    </lineage>
</organism>
<evidence type="ECO:0000256" key="2">
    <source>
        <dbReference type="ARBA" id="ARBA00022723"/>
    </source>
</evidence>
<dbReference type="SUPFAM" id="SSF54695">
    <property type="entry name" value="POZ domain"/>
    <property type="match status" value="1"/>
</dbReference>